<dbReference type="GO" id="GO:0005737">
    <property type="term" value="C:cytoplasm"/>
    <property type="evidence" value="ECO:0007669"/>
    <property type="project" value="InterPro"/>
</dbReference>
<dbReference type="OrthoDB" id="10013407at2759"/>
<comment type="caution">
    <text evidence="1">The sequence shown here is derived from an EMBL/GenBank/DDBJ whole genome shotgun (WGS) entry which is preliminary data.</text>
</comment>
<dbReference type="GO" id="GO:0051479">
    <property type="term" value="P:mannosylglycerate biosynthetic process"/>
    <property type="evidence" value="ECO:0007669"/>
    <property type="project" value="InterPro"/>
</dbReference>
<gene>
    <name evidence="1" type="ORF">E8E13_001073</name>
</gene>
<dbReference type="Pfam" id="PF09488">
    <property type="entry name" value="Osmo_MPGsynth"/>
    <property type="match status" value="1"/>
</dbReference>
<dbReference type="Proteomes" id="UP000801428">
    <property type="component" value="Unassembled WGS sequence"/>
</dbReference>
<dbReference type="InterPro" id="IPR029044">
    <property type="entry name" value="Nucleotide-diphossugar_trans"/>
</dbReference>
<dbReference type="GO" id="GO:0050504">
    <property type="term" value="F:mannosyl-3-phosphoglycerate synthase activity"/>
    <property type="evidence" value="ECO:0007669"/>
    <property type="project" value="InterPro"/>
</dbReference>
<dbReference type="Gene3D" id="3.90.550.10">
    <property type="entry name" value="Spore Coat Polysaccharide Biosynthesis Protein SpsA, Chain A"/>
    <property type="match status" value="2"/>
</dbReference>
<accession>A0A9P4W549</accession>
<sequence length="483" mass="51779">MQLTISPRTASIGSVNISALARVTALDCGLLTGLPDARTLHNGSSDVAYSTSSLQNVESRLAIVVPCMNESASILAGVLHGIPQHCLIVLVSNSNAENFATETRLLSSFCQTARRAGLAVHQADPHLARAFVEAGLQQITANDDTGVPRIRNGKGEAMMLGTALTHLANKEFVGFIDADNMTPGAVHEYCRVFAAGLLTALSLPSPSSSPPESGAAGEEGPPLAMVRIKWASKPKIADDKLVMTSEGRCSRVVNSWMNKLFSSLNKEFSQNECDLIQTANAGEHAMSTKLALRLNFATGYAVEPFQFIDAWQRSGLLVPTPPDSPANLIFQDTQCEEATEPLVVAPAVDSLSSFFLPPTPPSSPPDSIFHLNQPEAHSLPAVVAPATAALGRVNVMQVQTVNPHIHDFGKGDTHIKRMQAAGLSTILHSRLTPHALRQELKKYMIEELGDGAEQTEVNVYPAMEGMDWRAFEKVVGDLGHARE</sequence>
<evidence type="ECO:0000313" key="2">
    <source>
        <dbReference type="Proteomes" id="UP000801428"/>
    </source>
</evidence>
<dbReference type="EMBL" id="SWKU01000057">
    <property type="protein sequence ID" value="KAF2993223.1"/>
    <property type="molecule type" value="Genomic_DNA"/>
</dbReference>
<protein>
    <recommendedName>
        <fullName evidence="3">Mannosyl-3-phosphoglycerate synthase</fullName>
    </recommendedName>
</protein>
<keyword evidence="2" id="KW-1185">Reference proteome</keyword>
<evidence type="ECO:0000313" key="1">
    <source>
        <dbReference type="EMBL" id="KAF2993223.1"/>
    </source>
</evidence>
<organism evidence="1 2">
    <name type="scientific">Curvularia kusanoi</name>
    <name type="common">Cochliobolus kusanoi</name>
    <dbReference type="NCBI Taxonomy" id="90978"/>
    <lineage>
        <taxon>Eukaryota</taxon>
        <taxon>Fungi</taxon>
        <taxon>Dikarya</taxon>
        <taxon>Ascomycota</taxon>
        <taxon>Pezizomycotina</taxon>
        <taxon>Dothideomycetes</taxon>
        <taxon>Pleosporomycetidae</taxon>
        <taxon>Pleosporales</taxon>
        <taxon>Pleosporineae</taxon>
        <taxon>Pleosporaceae</taxon>
        <taxon>Curvularia</taxon>
    </lineage>
</organism>
<dbReference type="InterPro" id="IPR012812">
    <property type="entry name" value="Osmo_MPG_synth"/>
</dbReference>
<dbReference type="AlphaFoldDB" id="A0A9P4W549"/>
<evidence type="ECO:0008006" key="3">
    <source>
        <dbReference type="Google" id="ProtNLM"/>
    </source>
</evidence>
<reference evidence="1" key="1">
    <citation type="submission" date="2019-04" db="EMBL/GenBank/DDBJ databases">
        <title>Sequencing of skin fungus with MAO and IRED activity.</title>
        <authorList>
            <person name="Marsaioli A.J."/>
            <person name="Bonatto J.M.C."/>
            <person name="Reis Junior O."/>
        </authorList>
    </citation>
    <scope>NUCLEOTIDE SEQUENCE</scope>
    <source>
        <strain evidence="1">30M1</strain>
    </source>
</reference>
<name>A0A9P4W549_CURKU</name>
<proteinExistence type="predicted"/>